<accession>A0ABN3M708</accession>
<dbReference type="Pfam" id="PF01590">
    <property type="entry name" value="GAF"/>
    <property type="match status" value="1"/>
</dbReference>
<feature type="region of interest" description="Disordered" evidence="2">
    <location>
        <begin position="114"/>
        <end position="133"/>
    </location>
</feature>
<name>A0ABN3M708_9ACTN</name>
<evidence type="ECO:0000313" key="5">
    <source>
        <dbReference type="EMBL" id="GAA2496957.1"/>
    </source>
</evidence>
<dbReference type="InterPro" id="IPR003018">
    <property type="entry name" value="GAF"/>
</dbReference>
<dbReference type="Proteomes" id="UP001501358">
    <property type="component" value="Unassembled WGS sequence"/>
</dbReference>
<evidence type="ECO:0000313" key="6">
    <source>
        <dbReference type="Proteomes" id="UP001501358"/>
    </source>
</evidence>
<dbReference type="Gene3D" id="3.30.450.40">
    <property type="match status" value="1"/>
</dbReference>
<keyword evidence="6" id="KW-1185">Reference proteome</keyword>
<dbReference type="SMART" id="SM00331">
    <property type="entry name" value="PP2C_SIG"/>
    <property type="match status" value="1"/>
</dbReference>
<dbReference type="PANTHER" id="PTHR43156:SF2">
    <property type="entry name" value="STAGE II SPORULATION PROTEIN E"/>
    <property type="match status" value="1"/>
</dbReference>
<reference evidence="5 6" key="1">
    <citation type="journal article" date="2019" name="Int. J. Syst. Evol. Microbiol.">
        <title>The Global Catalogue of Microorganisms (GCM) 10K type strain sequencing project: providing services to taxonomists for standard genome sequencing and annotation.</title>
        <authorList>
            <consortium name="The Broad Institute Genomics Platform"/>
            <consortium name="The Broad Institute Genome Sequencing Center for Infectious Disease"/>
            <person name="Wu L."/>
            <person name="Ma J."/>
        </authorList>
    </citation>
    <scope>NUCLEOTIDE SEQUENCE [LARGE SCALE GENOMIC DNA]</scope>
    <source>
        <strain evidence="5 6">JCM 6307</strain>
    </source>
</reference>
<organism evidence="5 6">
    <name type="scientific">Streptomyces thermolineatus</name>
    <dbReference type="NCBI Taxonomy" id="44033"/>
    <lineage>
        <taxon>Bacteria</taxon>
        <taxon>Bacillati</taxon>
        <taxon>Actinomycetota</taxon>
        <taxon>Actinomycetes</taxon>
        <taxon>Kitasatosporales</taxon>
        <taxon>Streptomycetaceae</taxon>
        <taxon>Streptomyces</taxon>
    </lineage>
</organism>
<proteinExistence type="predicted"/>
<feature type="domain" description="PPM-type phosphatase" evidence="4">
    <location>
        <begin position="348"/>
        <end position="573"/>
    </location>
</feature>
<dbReference type="InterPro" id="IPR001932">
    <property type="entry name" value="PPM-type_phosphatase-like_dom"/>
</dbReference>
<evidence type="ECO:0000256" key="1">
    <source>
        <dbReference type="ARBA" id="ARBA00022801"/>
    </source>
</evidence>
<evidence type="ECO:0000256" key="2">
    <source>
        <dbReference type="SAM" id="MobiDB-lite"/>
    </source>
</evidence>
<dbReference type="InterPro" id="IPR036457">
    <property type="entry name" value="PPM-type-like_dom_sf"/>
</dbReference>
<evidence type="ECO:0000259" key="4">
    <source>
        <dbReference type="SMART" id="SM00331"/>
    </source>
</evidence>
<feature type="domain" description="GAF" evidence="3">
    <location>
        <begin position="148"/>
        <end position="327"/>
    </location>
</feature>
<dbReference type="SUPFAM" id="SSF55781">
    <property type="entry name" value="GAF domain-like"/>
    <property type="match status" value="1"/>
</dbReference>
<gene>
    <name evidence="5" type="ORF">GCM10010406_36700</name>
</gene>
<protein>
    <submittedName>
        <fullName evidence="5">PP2C family protein-serine/threonine phosphatase</fullName>
    </submittedName>
</protein>
<dbReference type="Gene3D" id="3.60.40.10">
    <property type="entry name" value="PPM-type phosphatase domain"/>
    <property type="match status" value="1"/>
</dbReference>
<dbReference type="SMART" id="SM00065">
    <property type="entry name" value="GAF"/>
    <property type="match status" value="1"/>
</dbReference>
<dbReference type="PANTHER" id="PTHR43156">
    <property type="entry name" value="STAGE II SPORULATION PROTEIN E-RELATED"/>
    <property type="match status" value="1"/>
</dbReference>
<keyword evidence="1" id="KW-0378">Hydrolase</keyword>
<evidence type="ECO:0000259" key="3">
    <source>
        <dbReference type="SMART" id="SM00065"/>
    </source>
</evidence>
<sequence>MDDNTSTVELHAERVRETGRRPGAASVLIVTSPHRIPEPPPGQAADRHVPGAAVGASALRALVEDGPALVVCDTEGGVVFRNSAAETLFPRLRDARRLAFPGVPQWLSEAHARGAATAEGPAGDREVTATRSPLPDGLTAWRLADVTEERTACRRLADERGRTRFLALASARLLASLNRSKCLQTTAELAAGQLADAAVVVAPAGRRRMTLTGAVAGDAPREKPLPAAADVEEVPGLAEALAGFPPVPSRWVDPALAPQWLLPPGFGELGSLVVTPLPGNGVPAGALVLLRRTGSPVFTEDEEVFARVFAARAGAAISAAVLYADKNDTTEILQRDLLPPPLAPVEGLDLGGAYRPARAVERIGGDFYDVHPCTFGEGEEGTFVVLGDVCGKGPGAAVLTGRIRNTLTALRQVESRHDRLLGLLNDTLLRRQGADARFATMVLADATPLGHGRVGLRLTSAGHPAPLILRGDGRVEEAETRGTLIGVVPSVTSTTWETVLEPGETCLLFSDGVTEARGGASGNEMFGTQRLSGALAECARMPVRAVVERVEMLTAQWLGGNEHDDIALLAVGAPRGSHLTAVDGTGRGRYTG</sequence>
<comment type="caution">
    <text evidence="5">The sequence shown here is derived from an EMBL/GenBank/DDBJ whole genome shotgun (WGS) entry which is preliminary data.</text>
</comment>
<dbReference type="SUPFAM" id="SSF81606">
    <property type="entry name" value="PP2C-like"/>
    <property type="match status" value="1"/>
</dbReference>
<dbReference type="InterPro" id="IPR029016">
    <property type="entry name" value="GAF-like_dom_sf"/>
</dbReference>
<dbReference type="EMBL" id="BAAATA010000022">
    <property type="protein sequence ID" value="GAA2496957.1"/>
    <property type="molecule type" value="Genomic_DNA"/>
</dbReference>
<dbReference type="InterPro" id="IPR052016">
    <property type="entry name" value="Bact_Sigma-Reg"/>
</dbReference>
<dbReference type="Pfam" id="PF07228">
    <property type="entry name" value="SpoIIE"/>
    <property type="match status" value="1"/>
</dbReference>